<dbReference type="Gene3D" id="1.10.1760.20">
    <property type="match status" value="1"/>
</dbReference>
<comment type="caution">
    <text evidence="9">The sequence shown here is derived from an EMBL/GenBank/DDBJ whole genome shotgun (WGS) entry which is preliminary data.</text>
</comment>
<dbReference type="InterPro" id="IPR002751">
    <property type="entry name" value="CbiM/NikMN"/>
</dbReference>
<dbReference type="PANTHER" id="PTHR34229:SF1">
    <property type="entry name" value="METAL TRANSPORT PROTEIN HI_1621-RELATED"/>
    <property type="match status" value="1"/>
</dbReference>
<evidence type="ECO:0000256" key="4">
    <source>
        <dbReference type="ARBA" id="ARBA00022692"/>
    </source>
</evidence>
<feature type="transmembrane region" description="Helical" evidence="7">
    <location>
        <begin position="223"/>
        <end position="243"/>
    </location>
</feature>
<dbReference type="Proteomes" id="UP000636888">
    <property type="component" value="Unassembled WGS sequence"/>
</dbReference>
<dbReference type="PANTHER" id="PTHR34229">
    <property type="entry name" value="METAL TRANSPORT PROTEIN HI_1621-RELATED"/>
    <property type="match status" value="1"/>
</dbReference>
<keyword evidence="5 7" id="KW-1133">Transmembrane helix</keyword>
<dbReference type="GO" id="GO:0005886">
    <property type="term" value="C:plasma membrane"/>
    <property type="evidence" value="ECO:0007669"/>
    <property type="project" value="UniProtKB-SubCell"/>
</dbReference>
<evidence type="ECO:0000256" key="3">
    <source>
        <dbReference type="ARBA" id="ARBA00022475"/>
    </source>
</evidence>
<feature type="transmembrane region" description="Helical" evidence="7">
    <location>
        <begin position="104"/>
        <end position="126"/>
    </location>
</feature>
<evidence type="ECO:0000313" key="10">
    <source>
        <dbReference type="Proteomes" id="UP000636888"/>
    </source>
</evidence>
<dbReference type="InterPro" id="IPR025937">
    <property type="entry name" value="PDGLE_dom"/>
</dbReference>
<keyword evidence="3" id="KW-1003">Cell membrane</keyword>
<evidence type="ECO:0000259" key="8">
    <source>
        <dbReference type="Pfam" id="PF13190"/>
    </source>
</evidence>
<dbReference type="GO" id="GO:0000041">
    <property type="term" value="P:transition metal ion transport"/>
    <property type="evidence" value="ECO:0007669"/>
    <property type="project" value="InterPro"/>
</dbReference>
<feature type="transmembrane region" description="Helical" evidence="7">
    <location>
        <begin position="138"/>
        <end position="160"/>
    </location>
</feature>
<keyword evidence="10" id="KW-1185">Reference proteome</keyword>
<feature type="transmembrane region" description="Helical" evidence="7">
    <location>
        <begin position="312"/>
        <end position="332"/>
    </location>
</feature>
<sequence length="342" mass="35175">MHMADALLSPAVGGTMWATSAATLAYSSAKLRRDFDERVPPLMGVLGAFLFAAQMINFTIPGTGSSGHLAGGILLTILLGPHAAFLSIASVLVVQALFFADGGLLALGCNIFNMAFVPAFMVFPLFRRLAGNAPGRLRLNVAILAAALVALQLGAFAVVLETTCSGIATLPFASFLLMMQPIHLAIGVVEGLVTVAVLGLAQKARPDLLRGSLEGRFDLGGKRVLLAFLVAALLVGGGLSRYASVLPDGLEWAVGKLTGKTELEASSGVHAALGAVQNKTALLSGYQLPAPARKEPGPASEKATAAGSGTGVAGVVGAVLTLAVACFCPYLFRGRRRTKPEI</sequence>
<gene>
    <name evidence="9" type="ORF">JFN93_15630</name>
</gene>
<proteinExistence type="predicted"/>
<evidence type="ECO:0000313" key="9">
    <source>
        <dbReference type="EMBL" id="MBJ6726146.1"/>
    </source>
</evidence>
<reference evidence="9" key="1">
    <citation type="submission" date="2020-12" db="EMBL/GenBank/DDBJ databases">
        <title>Geomonas sp. Red875, isolated from river sediment.</title>
        <authorList>
            <person name="Xu Z."/>
            <person name="Zhang Z."/>
            <person name="Masuda Y."/>
            <person name="Itoh H."/>
            <person name="Senoo K."/>
        </authorList>
    </citation>
    <scope>NUCLEOTIDE SEQUENCE</scope>
    <source>
        <strain evidence="9">Red875</strain>
    </source>
</reference>
<feature type="transmembrane region" description="Helical" evidence="7">
    <location>
        <begin position="72"/>
        <end position="98"/>
    </location>
</feature>
<feature type="domain" description="PDGLE" evidence="8">
    <location>
        <begin position="222"/>
        <end position="333"/>
    </location>
</feature>
<keyword evidence="2" id="KW-0813">Transport</keyword>
<feature type="transmembrane region" description="Helical" evidence="7">
    <location>
        <begin position="41"/>
        <end position="60"/>
    </location>
</feature>
<protein>
    <submittedName>
        <fullName evidence="9">Energy-coupling factor ABC transporter permease</fullName>
    </submittedName>
</protein>
<evidence type="ECO:0000256" key="7">
    <source>
        <dbReference type="SAM" id="Phobius"/>
    </source>
</evidence>
<dbReference type="Pfam" id="PF13190">
    <property type="entry name" value="PDGLE"/>
    <property type="match status" value="1"/>
</dbReference>
<evidence type="ECO:0000256" key="2">
    <source>
        <dbReference type="ARBA" id="ARBA00022448"/>
    </source>
</evidence>
<name>A0A8J7J8V6_9BACT</name>
<keyword evidence="6 7" id="KW-0472">Membrane</keyword>
<keyword evidence="4 7" id="KW-0812">Transmembrane</keyword>
<evidence type="ECO:0000256" key="1">
    <source>
        <dbReference type="ARBA" id="ARBA00004651"/>
    </source>
</evidence>
<comment type="subcellular location">
    <subcellularLocation>
        <location evidence="1">Cell membrane</location>
        <topology evidence="1">Multi-pass membrane protein</topology>
    </subcellularLocation>
</comment>
<evidence type="ECO:0000256" key="5">
    <source>
        <dbReference type="ARBA" id="ARBA00022989"/>
    </source>
</evidence>
<dbReference type="Pfam" id="PF01891">
    <property type="entry name" value="CbiM"/>
    <property type="match status" value="1"/>
</dbReference>
<evidence type="ECO:0000256" key="6">
    <source>
        <dbReference type="ARBA" id="ARBA00023136"/>
    </source>
</evidence>
<dbReference type="AlphaFoldDB" id="A0A8J7J8V6"/>
<feature type="transmembrane region" description="Helical" evidence="7">
    <location>
        <begin position="180"/>
        <end position="202"/>
    </location>
</feature>
<dbReference type="RefSeq" id="WP_199385033.1">
    <property type="nucleotide sequence ID" value="NZ_JAEMHM010000012.1"/>
</dbReference>
<organism evidence="9 10">
    <name type="scientific">Geomesophilobacter sediminis</name>
    <dbReference type="NCBI Taxonomy" id="2798584"/>
    <lineage>
        <taxon>Bacteria</taxon>
        <taxon>Pseudomonadati</taxon>
        <taxon>Thermodesulfobacteriota</taxon>
        <taxon>Desulfuromonadia</taxon>
        <taxon>Geobacterales</taxon>
        <taxon>Geobacteraceae</taxon>
        <taxon>Geomesophilobacter</taxon>
    </lineage>
</organism>
<dbReference type="EMBL" id="JAEMHM010000012">
    <property type="protein sequence ID" value="MBJ6726146.1"/>
    <property type="molecule type" value="Genomic_DNA"/>
</dbReference>
<accession>A0A8J7J8V6</accession>